<reference evidence="2 3" key="1">
    <citation type="journal article" date="2019" name="Commun. Biol.">
        <title>The bagworm genome reveals a unique fibroin gene that provides high tensile strength.</title>
        <authorList>
            <person name="Kono N."/>
            <person name="Nakamura H."/>
            <person name="Ohtoshi R."/>
            <person name="Tomita M."/>
            <person name="Numata K."/>
            <person name="Arakawa K."/>
        </authorList>
    </citation>
    <scope>NUCLEOTIDE SEQUENCE [LARGE SCALE GENOMIC DNA]</scope>
</reference>
<dbReference type="Pfam" id="PF09588">
    <property type="entry name" value="YqaJ"/>
    <property type="match status" value="1"/>
</dbReference>
<protein>
    <recommendedName>
        <fullName evidence="1">YqaJ viral recombinase domain-containing protein</fullName>
    </recommendedName>
</protein>
<dbReference type="InterPro" id="IPR011604">
    <property type="entry name" value="PDDEXK-like_dom_sf"/>
</dbReference>
<sequence>MAEAVCEEAEQLTKQQSECAIWHELRYGRITASKFYEAAHCKTNNGSLVQQIIGASKVHETSAMTRGKELEKDVIEVLEKELRVQITRPGMFLVPSHPIFAASPDGMTSNAIVEVKCPSSHKSLDTFLPKAMTAQASGSCSNNPLS</sequence>
<accession>A0A4C1Z0N1</accession>
<dbReference type="InterPro" id="IPR019080">
    <property type="entry name" value="YqaJ_viral_recombinase"/>
</dbReference>
<dbReference type="AlphaFoldDB" id="A0A4C1Z0N1"/>
<name>A0A4C1Z0N1_EUMVA</name>
<dbReference type="PANTHER" id="PTHR39953">
    <property type="entry name" value="RE54151P"/>
    <property type="match status" value="1"/>
</dbReference>
<dbReference type="EMBL" id="BGZK01001479">
    <property type="protein sequence ID" value="GBP80752.1"/>
    <property type="molecule type" value="Genomic_DNA"/>
</dbReference>
<evidence type="ECO:0000259" key="1">
    <source>
        <dbReference type="Pfam" id="PF09588"/>
    </source>
</evidence>
<dbReference type="CDD" id="cd22343">
    <property type="entry name" value="PDDEXK_lambda_exonuclease-like"/>
    <property type="match status" value="1"/>
</dbReference>
<dbReference type="OrthoDB" id="261614at2759"/>
<dbReference type="Proteomes" id="UP000299102">
    <property type="component" value="Unassembled WGS sequence"/>
</dbReference>
<evidence type="ECO:0000313" key="2">
    <source>
        <dbReference type="EMBL" id="GBP80752.1"/>
    </source>
</evidence>
<organism evidence="2 3">
    <name type="scientific">Eumeta variegata</name>
    <name type="common">Bagworm moth</name>
    <name type="synonym">Eumeta japonica</name>
    <dbReference type="NCBI Taxonomy" id="151549"/>
    <lineage>
        <taxon>Eukaryota</taxon>
        <taxon>Metazoa</taxon>
        <taxon>Ecdysozoa</taxon>
        <taxon>Arthropoda</taxon>
        <taxon>Hexapoda</taxon>
        <taxon>Insecta</taxon>
        <taxon>Pterygota</taxon>
        <taxon>Neoptera</taxon>
        <taxon>Endopterygota</taxon>
        <taxon>Lepidoptera</taxon>
        <taxon>Glossata</taxon>
        <taxon>Ditrysia</taxon>
        <taxon>Tineoidea</taxon>
        <taxon>Psychidae</taxon>
        <taxon>Oiketicinae</taxon>
        <taxon>Eumeta</taxon>
    </lineage>
</organism>
<evidence type="ECO:0000313" key="3">
    <source>
        <dbReference type="Proteomes" id="UP000299102"/>
    </source>
</evidence>
<keyword evidence="3" id="KW-1185">Reference proteome</keyword>
<dbReference type="SUPFAM" id="SSF52980">
    <property type="entry name" value="Restriction endonuclease-like"/>
    <property type="match status" value="1"/>
</dbReference>
<feature type="domain" description="YqaJ viral recombinase" evidence="1">
    <location>
        <begin position="22"/>
        <end position="122"/>
    </location>
</feature>
<dbReference type="InterPro" id="IPR011335">
    <property type="entry name" value="Restrct_endonuc-II-like"/>
</dbReference>
<comment type="caution">
    <text evidence="2">The sequence shown here is derived from an EMBL/GenBank/DDBJ whole genome shotgun (WGS) entry which is preliminary data.</text>
</comment>
<dbReference type="Gene3D" id="3.90.320.10">
    <property type="match status" value="1"/>
</dbReference>
<proteinExistence type="predicted"/>
<gene>
    <name evidence="2" type="ORF">EVAR_89329_1</name>
</gene>
<dbReference type="GO" id="GO:0006281">
    <property type="term" value="P:DNA repair"/>
    <property type="evidence" value="ECO:0007669"/>
    <property type="project" value="UniProtKB-ARBA"/>
</dbReference>
<dbReference type="PANTHER" id="PTHR39953:SF1">
    <property type="entry name" value="RE54151P"/>
    <property type="match status" value="1"/>
</dbReference>